<name>A0ABX7B706_9PROT</name>
<keyword evidence="2" id="KW-1185">Reference proteome</keyword>
<organism evidence="1 2">
    <name type="scientific">Skermanella cutis</name>
    <dbReference type="NCBI Taxonomy" id="2775420"/>
    <lineage>
        <taxon>Bacteria</taxon>
        <taxon>Pseudomonadati</taxon>
        <taxon>Pseudomonadota</taxon>
        <taxon>Alphaproteobacteria</taxon>
        <taxon>Rhodospirillales</taxon>
        <taxon>Azospirillaceae</taxon>
        <taxon>Skermanella</taxon>
    </lineage>
</organism>
<gene>
    <name evidence="1" type="ORF">IGS68_01135</name>
</gene>
<evidence type="ECO:0000313" key="2">
    <source>
        <dbReference type="Proteomes" id="UP000595197"/>
    </source>
</evidence>
<protein>
    <submittedName>
        <fullName evidence="1">Uncharacterized protein</fullName>
    </submittedName>
</protein>
<sequence>MTRIVSYVNLFAGGPAPRCTAHVSIGDAAREIAAAGGSGRRIGTLRVESDAYGIVRCEPIDPALRAAPNVTAPVSSRMLELIAEYRRWTAALDVIDFGERPPEWEAVADRRCRAIDALLAERSASVADHCAKYTALMSFFPEDFELVSLGVLADEARGLVDASRGAPAKAAE</sequence>
<dbReference type="RefSeq" id="WP_201076712.1">
    <property type="nucleotide sequence ID" value="NZ_CP067420.1"/>
</dbReference>
<accession>A0ABX7B706</accession>
<reference evidence="1" key="1">
    <citation type="submission" date="2021-02" db="EMBL/GenBank/DDBJ databases">
        <title>Skermanella TT6 skin isolate.</title>
        <authorList>
            <person name="Lee K."/>
            <person name="Ganzorig M."/>
        </authorList>
    </citation>
    <scope>NUCLEOTIDE SEQUENCE</scope>
    <source>
        <strain evidence="1">TT6</strain>
    </source>
</reference>
<proteinExistence type="predicted"/>
<dbReference type="EMBL" id="CP067420">
    <property type="protein sequence ID" value="QQP89914.1"/>
    <property type="molecule type" value="Genomic_DNA"/>
</dbReference>
<dbReference type="Proteomes" id="UP000595197">
    <property type="component" value="Chromosome"/>
</dbReference>
<evidence type="ECO:0000313" key="1">
    <source>
        <dbReference type="EMBL" id="QQP89914.1"/>
    </source>
</evidence>